<evidence type="ECO:0000256" key="1">
    <source>
        <dbReference type="SAM" id="MobiDB-lite"/>
    </source>
</evidence>
<evidence type="ECO:0000313" key="3">
    <source>
        <dbReference type="Proteomes" id="UP000064183"/>
    </source>
</evidence>
<feature type="compositionally biased region" description="Basic and acidic residues" evidence="1">
    <location>
        <begin position="78"/>
        <end position="91"/>
    </location>
</feature>
<organism evidence="2 3">
    <name type="scientific">Streptomyces globisporus C-1027</name>
    <dbReference type="NCBI Taxonomy" id="1172567"/>
    <lineage>
        <taxon>Bacteria</taxon>
        <taxon>Bacillati</taxon>
        <taxon>Actinomycetota</taxon>
        <taxon>Actinomycetes</taxon>
        <taxon>Kitasatosporales</taxon>
        <taxon>Streptomycetaceae</taxon>
        <taxon>Streptomyces</taxon>
    </lineage>
</organism>
<sequence>MERIHRLLAERLPKQVRGWPAHFRHADPADPVGHMELTAGPVDHRVSVDDVDGLPGAAGSCAGGGGRAGLRRRSRRRPREDFPGPTERTRG</sequence>
<evidence type="ECO:0000313" key="2">
    <source>
        <dbReference type="EMBL" id="ALU94807.1"/>
    </source>
</evidence>
<dbReference type="AlphaFoldDB" id="A0A0U3BBI5"/>
<reference evidence="2 3" key="1">
    <citation type="journal article" date="2012" name="J. Bacteriol.">
        <title>Draft genome sequence of Streptomyces globisporus C-1027, which produces an antitumor antibiotic consisting of a nine-membered enediyne with a chromoprotein.</title>
        <authorList>
            <person name="Wang L."/>
            <person name="Wang S."/>
            <person name="He Q."/>
            <person name="Yu T."/>
            <person name="Li Q."/>
            <person name="Hong B."/>
        </authorList>
    </citation>
    <scope>NUCLEOTIDE SEQUENCE [LARGE SCALE GENOMIC DNA]</scope>
    <source>
        <strain evidence="2 3">C-1027</strain>
    </source>
</reference>
<name>A0A0U3BBI5_STRGL</name>
<dbReference type="KEGG" id="sgb:WQO_16605"/>
<dbReference type="EMBL" id="CP013738">
    <property type="protein sequence ID" value="ALU94807.1"/>
    <property type="molecule type" value="Genomic_DNA"/>
</dbReference>
<feature type="region of interest" description="Disordered" evidence="1">
    <location>
        <begin position="53"/>
        <end position="91"/>
    </location>
</feature>
<proteinExistence type="predicted"/>
<protein>
    <submittedName>
        <fullName evidence="2">Uncharacterized protein</fullName>
    </submittedName>
</protein>
<dbReference type="Proteomes" id="UP000064183">
    <property type="component" value="Chromosome"/>
</dbReference>
<accession>A0A0U3BBI5</accession>
<gene>
    <name evidence="2" type="ORF">WQO_16605</name>
</gene>
<dbReference type="STRING" id="1172567.WQO_16605"/>